<feature type="region of interest" description="Disordered" evidence="1">
    <location>
        <begin position="97"/>
        <end position="131"/>
    </location>
</feature>
<reference evidence="2 3" key="1">
    <citation type="submission" date="2014-04" db="EMBL/GenBank/DDBJ databases">
        <authorList>
            <consortium name="DOE Joint Genome Institute"/>
            <person name="Kuo A."/>
            <person name="Kohler A."/>
            <person name="Costa M.D."/>
            <person name="Nagy L.G."/>
            <person name="Floudas D."/>
            <person name="Copeland A."/>
            <person name="Barry K.W."/>
            <person name="Cichocki N."/>
            <person name="Veneault-Fourrey C."/>
            <person name="LaButti K."/>
            <person name="Lindquist E.A."/>
            <person name="Lipzen A."/>
            <person name="Lundell T."/>
            <person name="Morin E."/>
            <person name="Murat C."/>
            <person name="Sun H."/>
            <person name="Tunlid A."/>
            <person name="Henrissat B."/>
            <person name="Grigoriev I.V."/>
            <person name="Hibbett D.S."/>
            <person name="Martin F."/>
            <person name="Nordberg H.P."/>
            <person name="Cantor M.N."/>
            <person name="Hua S.X."/>
        </authorList>
    </citation>
    <scope>NUCLEOTIDE SEQUENCE [LARGE SCALE GENOMIC DNA]</scope>
    <source>
        <strain evidence="2 3">Marx 270</strain>
    </source>
</reference>
<gene>
    <name evidence="2" type="ORF">M404DRAFT_636052</name>
</gene>
<protein>
    <submittedName>
        <fullName evidence="2">Uncharacterized protein</fullName>
    </submittedName>
</protein>
<name>A0A0C3NQL4_PISTI</name>
<evidence type="ECO:0000256" key="1">
    <source>
        <dbReference type="SAM" id="MobiDB-lite"/>
    </source>
</evidence>
<sequence length="131" mass="14575">MVRGWMPLQSSWYSPSLARLISRKSLQIMSQKLSAIHHINGTMTHLWTFIIGHATNRVKIPLLPKLFAVIVNGPEKELLNEPQMAAVFDIKAVTSLTPKKKSPPSTYKLGSNFNPQALDPGVSGRSTDIKR</sequence>
<evidence type="ECO:0000313" key="2">
    <source>
        <dbReference type="EMBL" id="KIO03160.1"/>
    </source>
</evidence>
<organism evidence="2 3">
    <name type="scientific">Pisolithus tinctorius Marx 270</name>
    <dbReference type="NCBI Taxonomy" id="870435"/>
    <lineage>
        <taxon>Eukaryota</taxon>
        <taxon>Fungi</taxon>
        <taxon>Dikarya</taxon>
        <taxon>Basidiomycota</taxon>
        <taxon>Agaricomycotina</taxon>
        <taxon>Agaricomycetes</taxon>
        <taxon>Agaricomycetidae</taxon>
        <taxon>Boletales</taxon>
        <taxon>Sclerodermatineae</taxon>
        <taxon>Pisolithaceae</taxon>
        <taxon>Pisolithus</taxon>
    </lineage>
</organism>
<evidence type="ECO:0000313" key="3">
    <source>
        <dbReference type="Proteomes" id="UP000054217"/>
    </source>
</evidence>
<reference evidence="3" key="2">
    <citation type="submission" date="2015-01" db="EMBL/GenBank/DDBJ databases">
        <title>Evolutionary Origins and Diversification of the Mycorrhizal Mutualists.</title>
        <authorList>
            <consortium name="DOE Joint Genome Institute"/>
            <consortium name="Mycorrhizal Genomics Consortium"/>
            <person name="Kohler A."/>
            <person name="Kuo A."/>
            <person name="Nagy L.G."/>
            <person name="Floudas D."/>
            <person name="Copeland A."/>
            <person name="Barry K.W."/>
            <person name="Cichocki N."/>
            <person name="Veneault-Fourrey C."/>
            <person name="LaButti K."/>
            <person name="Lindquist E.A."/>
            <person name="Lipzen A."/>
            <person name="Lundell T."/>
            <person name="Morin E."/>
            <person name="Murat C."/>
            <person name="Riley R."/>
            <person name="Ohm R."/>
            <person name="Sun H."/>
            <person name="Tunlid A."/>
            <person name="Henrissat B."/>
            <person name="Grigoriev I.V."/>
            <person name="Hibbett D.S."/>
            <person name="Martin F."/>
        </authorList>
    </citation>
    <scope>NUCLEOTIDE SEQUENCE [LARGE SCALE GENOMIC DNA]</scope>
    <source>
        <strain evidence="3">Marx 270</strain>
    </source>
</reference>
<keyword evidence="3" id="KW-1185">Reference proteome</keyword>
<dbReference type="AlphaFoldDB" id="A0A0C3NQL4"/>
<dbReference type="HOGENOM" id="CLU_1928451_0_0_1"/>
<proteinExistence type="predicted"/>
<accession>A0A0C3NQL4</accession>
<dbReference type="EMBL" id="KN831978">
    <property type="protein sequence ID" value="KIO03160.1"/>
    <property type="molecule type" value="Genomic_DNA"/>
</dbReference>
<dbReference type="Proteomes" id="UP000054217">
    <property type="component" value="Unassembled WGS sequence"/>
</dbReference>
<dbReference type="InParanoid" id="A0A0C3NQL4"/>